<dbReference type="Gene3D" id="3.40.50.300">
    <property type="entry name" value="P-loop containing nucleotide triphosphate hydrolases"/>
    <property type="match status" value="1"/>
</dbReference>
<comment type="caution">
    <text evidence="1">The sequence shown here is derived from an EMBL/GenBank/DDBJ whole genome shotgun (WGS) entry which is preliminary data.</text>
</comment>
<evidence type="ECO:0000313" key="1">
    <source>
        <dbReference type="EMBL" id="MBB5137491.1"/>
    </source>
</evidence>
<keyword evidence="2" id="KW-1185">Reference proteome</keyword>
<gene>
    <name evidence="1" type="ORF">HNP84_007243</name>
</gene>
<dbReference type="RefSeq" id="WP_185054400.1">
    <property type="nucleotide sequence ID" value="NZ_BAABIX010000045.1"/>
</dbReference>
<dbReference type="GO" id="GO:0016301">
    <property type="term" value="F:kinase activity"/>
    <property type="evidence" value="ECO:0007669"/>
    <property type="project" value="UniProtKB-KW"/>
</dbReference>
<reference evidence="1 2" key="1">
    <citation type="submission" date="2020-08" db="EMBL/GenBank/DDBJ databases">
        <title>Genomic Encyclopedia of Type Strains, Phase IV (KMG-IV): sequencing the most valuable type-strain genomes for metagenomic binning, comparative biology and taxonomic classification.</title>
        <authorList>
            <person name="Goeker M."/>
        </authorList>
    </citation>
    <scope>NUCLEOTIDE SEQUENCE [LARGE SCALE GENOMIC DNA]</scope>
    <source>
        <strain evidence="1 2">DSM 45615</strain>
    </source>
</reference>
<accession>A0A840PI60</accession>
<keyword evidence="1" id="KW-0808">Transferase</keyword>
<dbReference type="Pfam" id="PF13671">
    <property type="entry name" value="AAA_33"/>
    <property type="match status" value="1"/>
</dbReference>
<proteinExistence type="predicted"/>
<sequence length="189" mass="20647">MELGSAVVLVTGIMASGKSTVAHLLAERLPRSVHVRGDVFRRMIVSGRAEFLPEPSAEALAQLRLRYRASAATADVYAQAGWTAIVQDVVLGGFLDEYVAAVRTRPLYLVVLAPSPEAVAAREAARAKTGYGAWTVEMLDRSLRHETPRRGLWLDSTHQTPGETVDAILARLTEARIDEARIDEARIDD</sequence>
<dbReference type="SUPFAM" id="SSF52540">
    <property type="entry name" value="P-loop containing nucleoside triphosphate hydrolases"/>
    <property type="match status" value="1"/>
</dbReference>
<dbReference type="InterPro" id="IPR027417">
    <property type="entry name" value="P-loop_NTPase"/>
</dbReference>
<protein>
    <submittedName>
        <fullName evidence="1">Cytidylate kinase</fullName>
    </submittedName>
</protein>
<dbReference type="EMBL" id="JACHGN010000018">
    <property type="protein sequence ID" value="MBB5137491.1"/>
    <property type="molecule type" value="Genomic_DNA"/>
</dbReference>
<dbReference type="Proteomes" id="UP000578449">
    <property type="component" value="Unassembled WGS sequence"/>
</dbReference>
<keyword evidence="1" id="KW-0418">Kinase</keyword>
<dbReference type="AlphaFoldDB" id="A0A840PI60"/>
<name>A0A840PI60_9ACTN</name>
<organism evidence="1 2">
    <name type="scientific">Thermocatellispora tengchongensis</name>
    <dbReference type="NCBI Taxonomy" id="1073253"/>
    <lineage>
        <taxon>Bacteria</taxon>
        <taxon>Bacillati</taxon>
        <taxon>Actinomycetota</taxon>
        <taxon>Actinomycetes</taxon>
        <taxon>Streptosporangiales</taxon>
        <taxon>Streptosporangiaceae</taxon>
        <taxon>Thermocatellispora</taxon>
    </lineage>
</organism>
<evidence type="ECO:0000313" key="2">
    <source>
        <dbReference type="Proteomes" id="UP000578449"/>
    </source>
</evidence>